<dbReference type="InterPro" id="IPR013083">
    <property type="entry name" value="Znf_RING/FYVE/PHD"/>
</dbReference>
<dbReference type="EMBL" id="VJMJ01000122">
    <property type="protein sequence ID" value="KAF0733458.1"/>
    <property type="molecule type" value="Genomic_DNA"/>
</dbReference>
<dbReference type="GO" id="GO:0061630">
    <property type="term" value="F:ubiquitin protein ligase activity"/>
    <property type="evidence" value="ECO:0007669"/>
    <property type="project" value="TreeGrafter"/>
</dbReference>
<dbReference type="Proteomes" id="UP000481153">
    <property type="component" value="Unassembled WGS sequence"/>
</dbReference>
<evidence type="ECO:0000256" key="1">
    <source>
        <dbReference type="ARBA" id="ARBA00022723"/>
    </source>
</evidence>
<dbReference type="PROSITE" id="PS50089">
    <property type="entry name" value="ZF_RING_2"/>
    <property type="match status" value="1"/>
</dbReference>
<evidence type="ECO:0000256" key="4">
    <source>
        <dbReference type="PROSITE-ProRule" id="PRU00175"/>
    </source>
</evidence>
<organism evidence="6 7">
    <name type="scientific">Aphanomyces euteiches</name>
    <dbReference type="NCBI Taxonomy" id="100861"/>
    <lineage>
        <taxon>Eukaryota</taxon>
        <taxon>Sar</taxon>
        <taxon>Stramenopiles</taxon>
        <taxon>Oomycota</taxon>
        <taxon>Saprolegniomycetes</taxon>
        <taxon>Saprolegniales</taxon>
        <taxon>Verrucalvaceae</taxon>
        <taxon>Aphanomyces</taxon>
    </lineage>
</organism>
<gene>
    <name evidence="6" type="ORF">Ae201684_009703</name>
</gene>
<evidence type="ECO:0000313" key="6">
    <source>
        <dbReference type="EMBL" id="KAF0733458.1"/>
    </source>
</evidence>
<dbReference type="GO" id="GO:0043161">
    <property type="term" value="P:proteasome-mediated ubiquitin-dependent protein catabolic process"/>
    <property type="evidence" value="ECO:0007669"/>
    <property type="project" value="TreeGrafter"/>
</dbReference>
<dbReference type="GO" id="GO:0008270">
    <property type="term" value="F:zinc ion binding"/>
    <property type="evidence" value="ECO:0007669"/>
    <property type="project" value="UniProtKB-KW"/>
</dbReference>
<dbReference type="Pfam" id="PF13639">
    <property type="entry name" value="zf-RING_2"/>
    <property type="match status" value="1"/>
</dbReference>
<keyword evidence="7" id="KW-1185">Reference proteome</keyword>
<accession>A0A6G0X111</accession>
<keyword evidence="3" id="KW-0862">Zinc</keyword>
<reference evidence="6 7" key="1">
    <citation type="submission" date="2019-07" db="EMBL/GenBank/DDBJ databases">
        <title>Genomics analysis of Aphanomyces spp. identifies a new class of oomycete effector associated with host adaptation.</title>
        <authorList>
            <person name="Gaulin E."/>
        </authorList>
    </citation>
    <scope>NUCLEOTIDE SEQUENCE [LARGE SCALE GENOMIC DNA]</scope>
    <source>
        <strain evidence="6 7">ATCC 201684</strain>
    </source>
</reference>
<evidence type="ECO:0000256" key="3">
    <source>
        <dbReference type="ARBA" id="ARBA00022833"/>
    </source>
</evidence>
<dbReference type="InterPro" id="IPR001841">
    <property type="entry name" value="Znf_RING"/>
</dbReference>
<dbReference type="PANTHER" id="PTHR22763">
    <property type="entry name" value="RING ZINC FINGER PROTEIN"/>
    <property type="match status" value="1"/>
</dbReference>
<evidence type="ECO:0000313" key="7">
    <source>
        <dbReference type="Proteomes" id="UP000481153"/>
    </source>
</evidence>
<keyword evidence="1" id="KW-0479">Metal-binding</keyword>
<name>A0A6G0X111_9STRA</name>
<comment type="caution">
    <text evidence="6">The sequence shown here is derived from an EMBL/GenBank/DDBJ whole genome shotgun (WGS) entry which is preliminary data.</text>
</comment>
<dbReference type="AlphaFoldDB" id="A0A6G0X111"/>
<keyword evidence="2 4" id="KW-0863">Zinc-finger</keyword>
<dbReference type="VEuPathDB" id="FungiDB:AeMF1_012400"/>
<dbReference type="SUPFAM" id="SSF57850">
    <property type="entry name" value="RING/U-box"/>
    <property type="match status" value="1"/>
</dbReference>
<dbReference type="SMART" id="SM00184">
    <property type="entry name" value="RING"/>
    <property type="match status" value="1"/>
</dbReference>
<dbReference type="Gene3D" id="3.30.40.10">
    <property type="entry name" value="Zinc/RING finger domain, C3HC4 (zinc finger)"/>
    <property type="match status" value="1"/>
</dbReference>
<protein>
    <recommendedName>
        <fullName evidence="5">RING-type domain-containing protein</fullName>
    </recommendedName>
</protein>
<dbReference type="GO" id="GO:0012505">
    <property type="term" value="C:endomembrane system"/>
    <property type="evidence" value="ECO:0007669"/>
    <property type="project" value="TreeGrafter"/>
</dbReference>
<evidence type="ECO:0000256" key="2">
    <source>
        <dbReference type="ARBA" id="ARBA00022771"/>
    </source>
</evidence>
<proteinExistence type="predicted"/>
<dbReference type="InterPro" id="IPR050731">
    <property type="entry name" value="HRD1_E3_ubiq-ligases"/>
</dbReference>
<evidence type="ECO:0000259" key="5">
    <source>
        <dbReference type="PROSITE" id="PS50089"/>
    </source>
</evidence>
<sequence length="204" mass="22770">MAARHSSFVDAMNGRPKSIQLRLRVRCPMSPKATFPQVVAQFQHPTWAQFIEQSLAPRLRQPRLLPPNLLVEIHPPTDADCVVCMEPITADAARLSACGHIFHTACIRPWLRRNTTCPLCRVGLLHSHRHFHATEIRTHVPEGLQTWVEPAILTVDVALMQVSPDAKPAARNPKCLMHVSLKPDEVGPVAKKAKISAHTPPFPR</sequence>
<feature type="domain" description="RING-type" evidence="5">
    <location>
        <begin position="81"/>
        <end position="121"/>
    </location>
</feature>